<evidence type="ECO:0000313" key="3">
    <source>
        <dbReference type="Proteomes" id="UP000241890"/>
    </source>
</evidence>
<gene>
    <name evidence="2" type="ORF">FCC1311_031612</name>
</gene>
<dbReference type="Gene3D" id="3.40.50.300">
    <property type="entry name" value="P-loop containing nucleotide triphosphate hydrolases"/>
    <property type="match status" value="1"/>
</dbReference>
<dbReference type="EMBL" id="BEYU01000026">
    <property type="protein sequence ID" value="GBG26938.1"/>
    <property type="molecule type" value="Genomic_DNA"/>
</dbReference>
<dbReference type="AlphaFoldDB" id="A0A2R5GB49"/>
<keyword evidence="3" id="KW-1185">Reference proteome</keyword>
<reference evidence="2 3" key="1">
    <citation type="submission" date="2017-12" db="EMBL/GenBank/DDBJ databases">
        <title>Sequencing, de novo assembly and annotation of complete genome of a new Thraustochytrid species, strain FCC1311.</title>
        <authorList>
            <person name="Sedici K."/>
            <person name="Godart F."/>
            <person name="Aiese Cigliano R."/>
            <person name="Sanseverino W."/>
            <person name="Barakat M."/>
            <person name="Ortet P."/>
            <person name="Marechal E."/>
            <person name="Cagnac O."/>
            <person name="Amato A."/>
        </authorList>
    </citation>
    <scope>NUCLEOTIDE SEQUENCE [LARGE SCALE GENOMIC DNA]</scope>
</reference>
<dbReference type="InterPro" id="IPR051589">
    <property type="entry name" value="Sialate-O-sulfotransferase"/>
</dbReference>
<accession>A0A2R5GB49</accession>
<protein>
    <submittedName>
        <fullName evidence="2">WSC domain-containing protein 2</fullName>
    </submittedName>
</protein>
<dbReference type="OrthoDB" id="5985073at2759"/>
<dbReference type="PANTHER" id="PTHR45964:SF5">
    <property type="entry name" value="WSCD FAMILY MEMBER CG9164"/>
    <property type="match status" value="1"/>
</dbReference>
<dbReference type="Proteomes" id="UP000241890">
    <property type="component" value="Unassembled WGS sequence"/>
</dbReference>
<dbReference type="SUPFAM" id="SSF52540">
    <property type="entry name" value="P-loop containing nucleoside triphosphate hydrolases"/>
    <property type="match status" value="1"/>
</dbReference>
<sequence length="283" mass="32576">MSTQAPNLPGFPVYGKRRQDFDTKAYAKAYAKANEKYDATCNSRLKAERDAAANEKADSTVVAIKTHFPCKNCWMVDRENYRPVKATGDIPKATHAIYMLRSPFDALLAEFNRLYSGSHTGSSSASSFQGSRWANFVQLKGESWAFHANYWLSQKDESVENLWRDERGIPVYLYYFENLVSNFKTEVVQILQQLRSIQGEENLPAPEIGLQCVLHERDGNFKRKAGKIFNPYTPEQVEYICEISRRFWNEEVWGPCNGQLQKERKLTTSRLPIDMQNNTQDET</sequence>
<comment type="similarity">
    <text evidence="1">Belongs to the WSCD family.</text>
</comment>
<organism evidence="2 3">
    <name type="scientific">Hondaea fermentalgiana</name>
    <dbReference type="NCBI Taxonomy" id="2315210"/>
    <lineage>
        <taxon>Eukaryota</taxon>
        <taxon>Sar</taxon>
        <taxon>Stramenopiles</taxon>
        <taxon>Bigyra</taxon>
        <taxon>Labyrinthulomycetes</taxon>
        <taxon>Thraustochytrida</taxon>
        <taxon>Thraustochytriidae</taxon>
        <taxon>Hondaea</taxon>
    </lineage>
</organism>
<evidence type="ECO:0000313" key="2">
    <source>
        <dbReference type="EMBL" id="GBG26938.1"/>
    </source>
</evidence>
<dbReference type="PANTHER" id="PTHR45964">
    <property type="entry name" value="WSCD FAMILY MEMBER CG9164"/>
    <property type="match status" value="1"/>
</dbReference>
<dbReference type="InParanoid" id="A0A2R5GB49"/>
<comment type="caution">
    <text evidence="2">The sequence shown here is derived from an EMBL/GenBank/DDBJ whole genome shotgun (WGS) entry which is preliminary data.</text>
</comment>
<name>A0A2R5GB49_9STRA</name>
<evidence type="ECO:0000256" key="1">
    <source>
        <dbReference type="ARBA" id="ARBA00010236"/>
    </source>
</evidence>
<proteinExistence type="inferred from homology"/>
<dbReference type="InterPro" id="IPR027417">
    <property type="entry name" value="P-loop_NTPase"/>
</dbReference>